<comment type="caution">
    <text evidence="1">The sequence shown here is derived from an EMBL/GenBank/DDBJ whole genome shotgun (WGS) entry which is preliminary data.</text>
</comment>
<accession>A0AAE1DWL6</accession>
<reference evidence="1" key="1">
    <citation type="journal article" date="2023" name="G3 (Bethesda)">
        <title>A reference genome for the long-term kleptoplast-retaining sea slug Elysia crispata morphotype clarki.</title>
        <authorList>
            <person name="Eastman K.E."/>
            <person name="Pendleton A.L."/>
            <person name="Shaikh M.A."/>
            <person name="Suttiyut T."/>
            <person name="Ogas R."/>
            <person name="Tomko P."/>
            <person name="Gavelis G."/>
            <person name="Widhalm J.R."/>
            <person name="Wisecaver J.H."/>
        </authorList>
    </citation>
    <scope>NUCLEOTIDE SEQUENCE</scope>
    <source>
        <strain evidence="1">ECLA1</strain>
    </source>
</reference>
<evidence type="ECO:0000313" key="2">
    <source>
        <dbReference type="Proteomes" id="UP001283361"/>
    </source>
</evidence>
<dbReference type="AlphaFoldDB" id="A0AAE1DWL6"/>
<protein>
    <submittedName>
        <fullName evidence="1">Uncharacterized protein</fullName>
    </submittedName>
</protein>
<organism evidence="1 2">
    <name type="scientific">Elysia crispata</name>
    <name type="common">lettuce slug</name>
    <dbReference type="NCBI Taxonomy" id="231223"/>
    <lineage>
        <taxon>Eukaryota</taxon>
        <taxon>Metazoa</taxon>
        <taxon>Spiralia</taxon>
        <taxon>Lophotrochozoa</taxon>
        <taxon>Mollusca</taxon>
        <taxon>Gastropoda</taxon>
        <taxon>Heterobranchia</taxon>
        <taxon>Euthyneura</taxon>
        <taxon>Panpulmonata</taxon>
        <taxon>Sacoglossa</taxon>
        <taxon>Placobranchoidea</taxon>
        <taxon>Plakobranchidae</taxon>
        <taxon>Elysia</taxon>
    </lineage>
</organism>
<proteinExistence type="predicted"/>
<evidence type="ECO:0000313" key="1">
    <source>
        <dbReference type="EMBL" id="KAK3784228.1"/>
    </source>
</evidence>
<dbReference type="Proteomes" id="UP001283361">
    <property type="component" value="Unassembled WGS sequence"/>
</dbReference>
<gene>
    <name evidence="1" type="ORF">RRG08_055757</name>
</gene>
<sequence>MSPSASSGLFMHLLGPHPDHSTSGILKLIRQVELGAKKLPDTAADTVVLFIYERFFQALVIIEFETNVELAVNSCKVVHIQTVWRRRSALNEQMGLDVAEDQSRPGPSLIAFYACLPLSCPETVRLGMILGSVGRNGQD</sequence>
<name>A0AAE1DWL6_9GAST</name>
<dbReference type="EMBL" id="JAWDGP010002298">
    <property type="protein sequence ID" value="KAK3784228.1"/>
    <property type="molecule type" value="Genomic_DNA"/>
</dbReference>
<keyword evidence="2" id="KW-1185">Reference proteome</keyword>